<keyword evidence="10" id="KW-1185">Reference proteome</keyword>
<evidence type="ECO:0000256" key="4">
    <source>
        <dbReference type="ARBA" id="ARBA00037052"/>
    </source>
</evidence>
<feature type="non-terminal residue" evidence="9">
    <location>
        <position position="1"/>
    </location>
</feature>
<evidence type="ECO:0000256" key="6">
    <source>
        <dbReference type="ARBA" id="ARBA00051764"/>
    </source>
</evidence>
<evidence type="ECO:0000313" key="9">
    <source>
        <dbReference type="EMBL" id="KAL0168264.1"/>
    </source>
</evidence>
<proteinExistence type="inferred from homology"/>
<accession>A0ABD0P2J2</accession>
<evidence type="ECO:0000256" key="3">
    <source>
        <dbReference type="ARBA" id="ARBA00023002"/>
    </source>
</evidence>
<gene>
    <name evidence="9" type="ORF">M9458_036486</name>
</gene>
<evidence type="ECO:0000259" key="8">
    <source>
        <dbReference type="Pfam" id="PF00676"/>
    </source>
</evidence>
<keyword evidence="2" id="KW-0809">Transit peptide</keyword>
<dbReference type="GO" id="GO:0003863">
    <property type="term" value="F:branched-chain 2-oxo acid dehydrogenase activity"/>
    <property type="evidence" value="ECO:0007669"/>
    <property type="project" value="UniProtKB-EC"/>
</dbReference>
<comment type="similarity">
    <text evidence="1 7">Belongs to the BCKDHA family.</text>
</comment>
<evidence type="ECO:0000256" key="2">
    <source>
        <dbReference type="ARBA" id="ARBA00022946"/>
    </source>
</evidence>
<dbReference type="Proteomes" id="UP001529510">
    <property type="component" value="Unassembled WGS sequence"/>
</dbReference>
<comment type="function">
    <text evidence="7">The branched-chain alpha-keto dehydrogenase complex catalyzes the overall conversion of alpha-keto acids to acyl-CoA and CO(2). It contains multiple copies of three enzymatic components: branched-chain alpha-keto acid decarboxylase (E1), lipoamide acyltransferase (E2) and lipoamide dehydrogenase (E3).</text>
</comment>
<keyword evidence="7" id="KW-0786">Thiamine pyrophosphate</keyword>
<dbReference type="PANTHER" id="PTHR43380:SF1">
    <property type="entry name" value="2-OXOISOVALERATE DEHYDROGENASE SUBUNIT ALPHA, MITOCHONDRIAL"/>
    <property type="match status" value="1"/>
</dbReference>
<comment type="function">
    <text evidence="4">Together with BCKDHB forms the heterotetrameric E1 subunit of the mitochondrial branched-chain alpha-ketoacid dehydrogenase (BCKD) complex. The BCKD complex catalyzes the multi-step oxidative decarboxylation of alpha-ketoacids derived from the branched-chain amino-acids valine, leucine and isoleucine producing CO2 and acyl-CoA which is subsequently utilized to produce energy. The E1 subunit catalyzes the first step with the decarboxylation of the alpha-ketoacid forming an enzyme-product intermediate. A reductive acylation mediated by the lipoylamide cofactor of E2 extracts the acyl group from the E1 active site for the next step of the reaction.</text>
</comment>
<name>A0ABD0P2J2_CIRMR</name>
<comment type="cofactor">
    <cofactor evidence="7">
        <name>thiamine diphosphate</name>
        <dbReference type="ChEBI" id="CHEBI:58937"/>
    </cofactor>
</comment>
<dbReference type="InterPro" id="IPR050771">
    <property type="entry name" value="Alpha-ketoacid_DH_E1_comp"/>
</dbReference>
<comment type="caution">
    <text evidence="9">The sequence shown here is derived from an EMBL/GenBank/DDBJ whole genome shotgun (WGS) entry which is preliminary data.</text>
</comment>
<comment type="catalytic activity">
    <reaction evidence="6">
        <text>N(6)-[(R)-lipoyl]-L-lysyl-[protein] + 3-methyl-2-oxobutanoate + H(+) = N(6)-[(R)-S(8)-2-methylpropanoyldihydrolipoyl]-L-lysyl-[protein] + CO2</text>
        <dbReference type="Rhea" id="RHEA:13457"/>
        <dbReference type="Rhea" id="RHEA-COMP:10474"/>
        <dbReference type="Rhea" id="RHEA-COMP:10497"/>
        <dbReference type="ChEBI" id="CHEBI:11851"/>
        <dbReference type="ChEBI" id="CHEBI:15378"/>
        <dbReference type="ChEBI" id="CHEBI:16526"/>
        <dbReference type="ChEBI" id="CHEBI:83099"/>
        <dbReference type="ChEBI" id="CHEBI:83142"/>
        <dbReference type="EC" id="1.2.4.4"/>
    </reaction>
    <physiologicalReaction direction="left-to-right" evidence="6">
        <dbReference type="Rhea" id="RHEA:13458"/>
    </physiologicalReaction>
</comment>
<dbReference type="AlphaFoldDB" id="A0ABD0P2J2"/>
<evidence type="ECO:0000256" key="7">
    <source>
        <dbReference type="RuleBase" id="RU365014"/>
    </source>
</evidence>
<evidence type="ECO:0000313" key="10">
    <source>
        <dbReference type="Proteomes" id="UP001529510"/>
    </source>
</evidence>
<dbReference type="InterPro" id="IPR001017">
    <property type="entry name" value="DH_E1"/>
</dbReference>
<protein>
    <recommendedName>
        <fullName evidence="7">2-oxoisovalerate dehydrogenase subunit alpha</fullName>
        <ecNumber evidence="7">1.2.4.4</ecNumber>
    </recommendedName>
    <alternativeName>
        <fullName evidence="7">Branched-chain alpha-keto acid dehydrogenase E1 component alpha chain</fullName>
    </alternativeName>
</protein>
<dbReference type="PANTHER" id="PTHR43380">
    <property type="entry name" value="2-OXOISOVALERATE DEHYDROGENASE SUBUNIT ALPHA, MITOCHONDRIAL"/>
    <property type="match status" value="1"/>
</dbReference>
<evidence type="ECO:0000256" key="1">
    <source>
        <dbReference type="ARBA" id="ARBA00008646"/>
    </source>
</evidence>
<feature type="domain" description="Dehydrogenase E1 component" evidence="8">
    <location>
        <begin position="2"/>
        <end position="74"/>
    </location>
</feature>
<dbReference type="Gene3D" id="3.40.50.970">
    <property type="match status" value="1"/>
</dbReference>
<evidence type="ECO:0000256" key="5">
    <source>
        <dbReference type="ARBA" id="ARBA00047149"/>
    </source>
</evidence>
<reference evidence="9 10" key="1">
    <citation type="submission" date="2024-05" db="EMBL/GenBank/DDBJ databases">
        <title>Genome sequencing and assembly of Indian major carp, Cirrhinus mrigala (Hamilton, 1822).</title>
        <authorList>
            <person name="Mohindra V."/>
            <person name="Chowdhury L.M."/>
            <person name="Lal K."/>
            <person name="Jena J.K."/>
        </authorList>
    </citation>
    <scope>NUCLEOTIDE SEQUENCE [LARGE SCALE GENOMIC DNA]</scope>
    <source>
        <strain evidence="9">CM1030</strain>
        <tissue evidence="9">Blood</tissue>
    </source>
</reference>
<comment type="subunit">
    <text evidence="5">Heterotetramer of 2 alpha/BCKDHA and 2 beta chains/BCKDHB that forms the branched-chain alpha-keto acid decarboxylase (E1) component of the BCKD complex. The branched-chain alpha-ketoacid dehydrogenase is a large complex composed of three major building blocks E1, E2 and E3. It is organized around E2, a 24-meric cubic core composed of DBT, to which are associated 6 to 12 copies of E1, and approximately 6 copies of the dehydrogenase E3, a DLD dimer. Interacts with PPM1K.</text>
</comment>
<dbReference type="Pfam" id="PF00676">
    <property type="entry name" value="E1_dh"/>
    <property type="match status" value="1"/>
</dbReference>
<dbReference type="EMBL" id="JAMKFB020000018">
    <property type="protein sequence ID" value="KAL0168264.1"/>
    <property type="molecule type" value="Genomic_DNA"/>
</dbReference>
<dbReference type="InterPro" id="IPR029061">
    <property type="entry name" value="THDP-binding"/>
</dbReference>
<organism evidence="9 10">
    <name type="scientific">Cirrhinus mrigala</name>
    <name type="common">Mrigala</name>
    <dbReference type="NCBI Taxonomy" id="683832"/>
    <lineage>
        <taxon>Eukaryota</taxon>
        <taxon>Metazoa</taxon>
        <taxon>Chordata</taxon>
        <taxon>Craniata</taxon>
        <taxon>Vertebrata</taxon>
        <taxon>Euteleostomi</taxon>
        <taxon>Actinopterygii</taxon>
        <taxon>Neopterygii</taxon>
        <taxon>Teleostei</taxon>
        <taxon>Ostariophysi</taxon>
        <taxon>Cypriniformes</taxon>
        <taxon>Cyprinidae</taxon>
        <taxon>Labeoninae</taxon>
        <taxon>Labeonini</taxon>
        <taxon>Cirrhinus</taxon>
    </lineage>
</organism>
<dbReference type="EC" id="1.2.4.4" evidence="7"/>
<dbReference type="SUPFAM" id="SSF52518">
    <property type="entry name" value="Thiamin diphosphate-binding fold (THDP-binding)"/>
    <property type="match status" value="1"/>
</dbReference>
<sequence>IGHHSTSDDSSAYRSVDEVNYWDKQDHPISRLRHYMTARGWWGEDEERAWRKQSRKLVMEAFERAEKRLKPNPELLFTDVYDEMIPSLAKQREAMWRHIQQYKEHYPLDLYEK</sequence>
<keyword evidence="3 7" id="KW-0560">Oxidoreductase</keyword>